<evidence type="ECO:0000256" key="1">
    <source>
        <dbReference type="SAM" id="MobiDB-lite"/>
    </source>
</evidence>
<dbReference type="RefSeq" id="WP_394844091.1">
    <property type="nucleotide sequence ID" value="NZ_CP089982.1"/>
</dbReference>
<dbReference type="Pfam" id="PF00932">
    <property type="entry name" value="LTD"/>
    <property type="match status" value="1"/>
</dbReference>
<feature type="domain" description="LTD" evidence="3">
    <location>
        <begin position="69"/>
        <end position="241"/>
    </location>
</feature>
<evidence type="ECO:0000259" key="3">
    <source>
        <dbReference type="PROSITE" id="PS51841"/>
    </source>
</evidence>
<name>A0ABZ2K459_9BACT</name>
<reference evidence="4 5" key="1">
    <citation type="submission" date="2021-12" db="EMBL/GenBank/DDBJ databases">
        <title>Discovery of the Pendulisporaceae a myxobacterial family with distinct sporulation behavior and unique specialized metabolism.</title>
        <authorList>
            <person name="Garcia R."/>
            <person name="Popoff A."/>
            <person name="Bader C.D."/>
            <person name="Loehr J."/>
            <person name="Walesch S."/>
            <person name="Walt C."/>
            <person name="Boldt J."/>
            <person name="Bunk B."/>
            <person name="Haeckl F.J.F.P.J."/>
            <person name="Gunesch A.P."/>
            <person name="Birkelbach J."/>
            <person name="Nuebel U."/>
            <person name="Pietschmann T."/>
            <person name="Bach T."/>
            <person name="Mueller R."/>
        </authorList>
    </citation>
    <scope>NUCLEOTIDE SEQUENCE [LARGE SCALE GENOMIC DNA]</scope>
    <source>
        <strain evidence="4 5">MSr12523</strain>
    </source>
</reference>
<feature type="region of interest" description="Disordered" evidence="1">
    <location>
        <begin position="27"/>
        <end position="79"/>
    </location>
</feature>
<feature type="signal peptide" evidence="2">
    <location>
        <begin position="1"/>
        <end position="20"/>
    </location>
</feature>
<dbReference type="PANTHER" id="PTHR37397:SF1">
    <property type="entry name" value="LTD DOMAIN-CONTAINING PROTEIN"/>
    <property type="match status" value="1"/>
</dbReference>
<evidence type="ECO:0000256" key="2">
    <source>
        <dbReference type="SAM" id="SignalP"/>
    </source>
</evidence>
<accession>A0ABZ2K459</accession>
<organism evidence="4 5">
    <name type="scientific">Pendulispora brunnea</name>
    <dbReference type="NCBI Taxonomy" id="2905690"/>
    <lineage>
        <taxon>Bacteria</taxon>
        <taxon>Pseudomonadati</taxon>
        <taxon>Myxococcota</taxon>
        <taxon>Myxococcia</taxon>
        <taxon>Myxococcales</taxon>
        <taxon>Sorangiineae</taxon>
        <taxon>Pendulisporaceae</taxon>
        <taxon>Pendulispora</taxon>
    </lineage>
</organism>
<evidence type="ECO:0000313" key="5">
    <source>
        <dbReference type="Proteomes" id="UP001379533"/>
    </source>
</evidence>
<evidence type="ECO:0000313" key="4">
    <source>
        <dbReference type="EMBL" id="WXA93491.1"/>
    </source>
</evidence>
<feature type="compositionally biased region" description="Polar residues" evidence="1">
    <location>
        <begin position="229"/>
        <end position="253"/>
    </location>
</feature>
<dbReference type="InterPro" id="IPR001322">
    <property type="entry name" value="Lamin_tail_dom"/>
</dbReference>
<dbReference type="PROSITE" id="PS51257">
    <property type="entry name" value="PROKAR_LIPOPROTEIN"/>
    <property type="match status" value="1"/>
</dbReference>
<dbReference type="PANTHER" id="PTHR37397">
    <property type="entry name" value="SI:CH211-183D21.1"/>
    <property type="match status" value="1"/>
</dbReference>
<gene>
    <name evidence="4" type="ORF">LZC95_44445</name>
</gene>
<keyword evidence="5" id="KW-1185">Reference proteome</keyword>
<keyword evidence="2" id="KW-0732">Signal</keyword>
<protein>
    <submittedName>
        <fullName evidence="4">Lamin tail domain-containing protein</fullName>
    </submittedName>
</protein>
<proteinExistence type="predicted"/>
<feature type="compositionally biased region" description="Polar residues" evidence="1">
    <location>
        <begin position="56"/>
        <end position="65"/>
    </location>
</feature>
<dbReference type="PROSITE" id="PS51841">
    <property type="entry name" value="LTD"/>
    <property type="match status" value="1"/>
</dbReference>
<dbReference type="Proteomes" id="UP001379533">
    <property type="component" value="Chromosome"/>
</dbReference>
<dbReference type="EMBL" id="CP089982">
    <property type="protein sequence ID" value="WXA93491.1"/>
    <property type="molecule type" value="Genomic_DNA"/>
</dbReference>
<feature type="region of interest" description="Disordered" evidence="1">
    <location>
        <begin position="228"/>
        <end position="253"/>
    </location>
</feature>
<sequence length="253" mass="26362">MRFSRSLPTFAVLVTLVAFAACAASGVTPPLDDDGDGDTGTKPDRGSGPGDPNLADTGTDSQNDTGEGGSFACTPSSGPSQDLVINEIDYDSVGSDEGQEFLEIYNRSAAPRSLDGLEVVFFNGEASGKDYKHIDLTPLGTLPKDGYLVIGTRNIDAGTTAPFLLVDPNTIQNGPRDAVAIMDRATHRVIDSLSYEGALTEPCNLSEGTETTAQDNNDTVGSLIRVPNGSDTNVAGTDWKFTSTPTPGAANPQ</sequence>
<feature type="chain" id="PRO_5046449529" evidence="2">
    <location>
        <begin position="21"/>
        <end position="253"/>
    </location>
</feature>